<reference evidence="4 5" key="1">
    <citation type="submission" date="2018-10" db="EMBL/GenBank/DDBJ databases">
        <title>Isolation of pseudouridimycin from Streptomyces albus DSM 40763.</title>
        <authorList>
            <person name="Rosenqvist P."/>
            <person name="Metsae-Ketelae M."/>
            <person name="Virta P."/>
        </authorList>
    </citation>
    <scope>NUCLEOTIDE SEQUENCE [LARGE SCALE GENOMIC DNA]</scope>
    <source>
        <strain evidence="4 5">DSM 40763</strain>
    </source>
</reference>
<dbReference type="Gene3D" id="1.20.120.1600">
    <property type="match status" value="1"/>
</dbReference>
<protein>
    <submittedName>
        <fullName evidence="4">HAD family hydrolase</fullName>
    </submittedName>
</protein>
<dbReference type="InterPro" id="IPR051400">
    <property type="entry name" value="HAD-like_hydrolase"/>
</dbReference>
<comment type="caution">
    <text evidence="4">The sequence shown here is derived from an EMBL/GenBank/DDBJ whole genome shotgun (WGS) entry which is preliminary data.</text>
</comment>
<evidence type="ECO:0000256" key="3">
    <source>
        <dbReference type="ARBA" id="ARBA00022842"/>
    </source>
</evidence>
<dbReference type="InterPro" id="IPR023214">
    <property type="entry name" value="HAD_sf"/>
</dbReference>
<dbReference type="SFLD" id="SFLDG01129">
    <property type="entry name" value="C1.5:_HAD__Beta-PGM__Phosphata"/>
    <property type="match status" value="1"/>
</dbReference>
<dbReference type="PRINTS" id="PR00413">
    <property type="entry name" value="HADHALOGNASE"/>
</dbReference>
<gene>
    <name evidence="4" type="ORF">D8771_09245</name>
</gene>
<dbReference type="Pfam" id="PF00702">
    <property type="entry name" value="Hydrolase"/>
    <property type="match status" value="1"/>
</dbReference>
<dbReference type="InterPro" id="IPR006439">
    <property type="entry name" value="HAD-SF_hydro_IA"/>
</dbReference>
<dbReference type="InterPro" id="IPR036412">
    <property type="entry name" value="HAD-like_sf"/>
</dbReference>
<dbReference type="SUPFAM" id="SSF56784">
    <property type="entry name" value="HAD-like"/>
    <property type="match status" value="1"/>
</dbReference>
<comment type="cofactor">
    <cofactor evidence="1">
        <name>Mg(2+)</name>
        <dbReference type="ChEBI" id="CHEBI:18420"/>
    </cofactor>
</comment>
<keyword evidence="3" id="KW-0460">Magnesium</keyword>
<evidence type="ECO:0000313" key="4">
    <source>
        <dbReference type="EMBL" id="TGG86509.1"/>
    </source>
</evidence>
<dbReference type="EMBL" id="RCIY01000040">
    <property type="protein sequence ID" value="TGG86509.1"/>
    <property type="molecule type" value="Genomic_DNA"/>
</dbReference>
<dbReference type="SFLD" id="SFLDS00003">
    <property type="entry name" value="Haloacid_Dehalogenase"/>
    <property type="match status" value="1"/>
</dbReference>
<dbReference type="GeneID" id="75179447"/>
<dbReference type="GO" id="GO:0044281">
    <property type="term" value="P:small molecule metabolic process"/>
    <property type="evidence" value="ECO:0007669"/>
    <property type="project" value="UniProtKB-ARBA"/>
</dbReference>
<dbReference type="PANTHER" id="PTHR46470">
    <property type="entry name" value="N-ACYLNEURAMINATE-9-PHOSPHATASE"/>
    <property type="match status" value="1"/>
</dbReference>
<sequence length="230" mass="25302">MLFDLDGTLLDHDAASDAAVVATVHAHGPPTSTGPAQIIRWWRELEVSAMDRCLAGAITFQEQRRLRVTGLVERCGAGQWPEERADAWFAHYLERYEAEWRTYADVLPALRSLAQRSEPLVLGVVTNGDAEQQRRKLARVGLAEWFPHVTASSEVGAAKPDPAVFHAACTAYRLRPAQVVYVGDRLRTDAEAATAAGLRGVWLDRHGTAPPGEPTVPRIERLDELPALIP</sequence>
<evidence type="ECO:0000313" key="5">
    <source>
        <dbReference type="Proteomes" id="UP000298111"/>
    </source>
</evidence>
<accession>A0A8H1QT21</accession>
<dbReference type="AlphaFoldDB" id="A0A8H1QT21"/>
<dbReference type="RefSeq" id="WP_135566832.1">
    <property type="nucleotide sequence ID" value="NZ_CP103060.1"/>
</dbReference>
<evidence type="ECO:0000256" key="1">
    <source>
        <dbReference type="ARBA" id="ARBA00001946"/>
    </source>
</evidence>
<dbReference type="Gene3D" id="3.40.50.1000">
    <property type="entry name" value="HAD superfamily/HAD-like"/>
    <property type="match status" value="1"/>
</dbReference>
<dbReference type="NCBIfam" id="TIGR01549">
    <property type="entry name" value="HAD-SF-IA-v1"/>
    <property type="match status" value="1"/>
</dbReference>
<dbReference type="NCBIfam" id="TIGR01509">
    <property type="entry name" value="HAD-SF-IA-v3"/>
    <property type="match status" value="1"/>
</dbReference>
<dbReference type="PANTHER" id="PTHR46470:SF4">
    <property type="entry name" value="5-AMINO-6-(5-PHOSPHO-D-RIBITYLAMINO)URACIL PHOSPHATASE YIGB"/>
    <property type="match status" value="1"/>
</dbReference>
<name>A0A8H1QT21_9ACTN</name>
<dbReference type="GO" id="GO:0016787">
    <property type="term" value="F:hydrolase activity"/>
    <property type="evidence" value="ECO:0007669"/>
    <property type="project" value="UniProtKB-KW"/>
</dbReference>
<proteinExistence type="predicted"/>
<organism evidence="4 5">
    <name type="scientific">Streptomyces albus</name>
    <dbReference type="NCBI Taxonomy" id="1888"/>
    <lineage>
        <taxon>Bacteria</taxon>
        <taxon>Bacillati</taxon>
        <taxon>Actinomycetota</taxon>
        <taxon>Actinomycetes</taxon>
        <taxon>Kitasatosporales</taxon>
        <taxon>Streptomycetaceae</taxon>
        <taxon>Streptomyces</taxon>
    </lineage>
</organism>
<evidence type="ECO:0000256" key="2">
    <source>
        <dbReference type="ARBA" id="ARBA00022801"/>
    </source>
</evidence>
<keyword evidence="2 4" id="KW-0378">Hydrolase</keyword>
<dbReference type="Proteomes" id="UP000298111">
    <property type="component" value="Unassembled WGS sequence"/>
</dbReference>